<organism evidence="1 2">
    <name type="scientific">Stylonychia lemnae</name>
    <name type="common">Ciliate</name>
    <dbReference type="NCBI Taxonomy" id="5949"/>
    <lineage>
        <taxon>Eukaryota</taxon>
        <taxon>Sar</taxon>
        <taxon>Alveolata</taxon>
        <taxon>Ciliophora</taxon>
        <taxon>Intramacronucleata</taxon>
        <taxon>Spirotrichea</taxon>
        <taxon>Stichotrichia</taxon>
        <taxon>Sporadotrichida</taxon>
        <taxon>Oxytrichidae</taxon>
        <taxon>Stylonychinae</taxon>
        <taxon>Stylonychia</taxon>
    </lineage>
</organism>
<keyword evidence="2" id="KW-1185">Reference proteome</keyword>
<dbReference type="AlphaFoldDB" id="A0A078AG44"/>
<dbReference type="EMBL" id="CCKQ01008385">
    <property type="protein sequence ID" value="CDW79843.1"/>
    <property type="molecule type" value="Genomic_DNA"/>
</dbReference>
<accession>A0A078AG44</accession>
<name>A0A078AG44_STYLE</name>
<reference evidence="1 2" key="1">
    <citation type="submission" date="2014-06" db="EMBL/GenBank/DDBJ databases">
        <authorList>
            <person name="Swart Estienne"/>
        </authorList>
    </citation>
    <scope>NUCLEOTIDE SEQUENCE [LARGE SCALE GENOMIC DNA]</scope>
    <source>
        <strain evidence="1 2">130c</strain>
    </source>
</reference>
<dbReference type="InParanoid" id="A0A078AG44"/>
<sequence>MKVSAPEKKPSLLKIDDSTLDNRHLLRNSFKDLQVSVLSPSSVQSDEKNIMNLYSTSQKTIDNNSYSNEYLIKKNFITPKVWLRDQKSQQAYALSHQSPPIDVQNQDGSITQLDRESASIVLADNKDWNEQKYQLVIKQKKDKKIGMIVDCLKLNNTAKRKVAYTMRNTLNDNHQMINTHYKSNLEGGTQILSDSKERLPKMRTKDLAKQIQEMKLKKIEKFTKAYVKDYTVFNYKIDSVLNEAYGFVKNHNR</sequence>
<evidence type="ECO:0000313" key="1">
    <source>
        <dbReference type="EMBL" id="CDW79843.1"/>
    </source>
</evidence>
<evidence type="ECO:0000313" key="2">
    <source>
        <dbReference type="Proteomes" id="UP000039865"/>
    </source>
</evidence>
<proteinExistence type="predicted"/>
<protein>
    <submittedName>
        <fullName evidence="1">Uncharacterized protein</fullName>
    </submittedName>
</protein>
<gene>
    <name evidence="1" type="primary">Contig2515.g2704</name>
    <name evidence="1" type="ORF">STYLEM_8835</name>
</gene>
<dbReference type="Proteomes" id="UP000039865">
    <property type="component" value="Unassembled WGS sequence"/>
</dbReference>